<evidence type="ECO:0000259" key="2">
    <source>
        <dbReference type="Pfam" id="PF10728"/>
    </source>
</evidence>
<name>A0A2I2M8L3_9FLAO</name>
<dbReference type="Pfam" id="PF03807">
    <property type="entry name" value="F420_oxidored"/>
    <property type="match status" value="1"/>
</dbReference>
<dbReference type="SUPFAM" id="SSF51735">
    <property type="entry name" value="NAD(P)-binding Rossmann-fold domains"/>
    <property type="match status" value="1"/>
</dbReference>
<protein>
    <recommendedName>
        <fullName evidence="5">DUF2520 domain-containing protein</fullName>
    </recommendedName>
</protein>
<evidence type="ECO:0000313" key="3">
    <source>
        <dbReference type="EMBL" id="SOU88407.1"/>
    </source>
</evidence>
<dbReference type="AlphaFoldDB" id="A0A2I2M8L3"/>
<dbReference type="InterPro" id="IPR008927">
    <property type="entry name" value="6-PGluconate_DH-like_C_sf"/>
</dbReference>
<dbReference type="PANTHER" id="PTHR40459">
    <property type="entry name" value="CONSERVED HYPOTHETICAL ALANINE AND LEUCINE RICH PROTEIN"/>
    <property type="match status" value="1"/>
</dbReference>
<sequence length="249" mass="27885">MIRIVIIGGGNVALHLANAFCKTKEISLVQMYARNIQQISHLKKQVAITDNLNLLAAADLYIIAVSDDAISGVSSKINKQNSLVVHTSGSVSLNSLQNNGRKGVFYLLQSFSKDKKINFDEIPFCLEAQNNDDFKLLESVAKSIGKKTYPISSQQRKTLHVAAVFVNNFTNHLYKIGDDICKEHRVPFEILHPLIEETAKKIQELSPTEAQTGPAKRNDKKTIQNHLELLDKEQQDIYQLITKSIQKTT</sequence>
<feature type="domain" description="DUF2520" evidence="2">
    <location>
        <begin position="122"/>
        <end position="245"/>
    </location>
</feature>
<dbReference type="Proteomes" id="UP000490060">
    <property type="component" value="Unassembled WGS sequence"/>
</dbReference>
<dbReference type="InterPro" id="IPR037108">
    <property type="entry name" value="TM1727-like_C_sf"/>
</dbReference>
<reference evidence="3 4" key="1">
    <citation type="submission" date="2017-11" db="EMBL/GenBank/DDBJ databases">
        <authorList>
            <person name="Duchaud E."/>
        </authorList>
    </citation>
    <scope>NUCLEOTIDE SEQUENCE [LARGE SCALE GENOMIC DNA]</scope>
    <source>
        <strain evidence="3 4">TNO010</strain>
    </source>
</reference>
<evidence type="ECO:0000259" key="1">
    <source>
        <dbReference type="Pfam" id="PF03807"/>
    </source>
</evidence>
<organism evidence="3 4">
    <name type="scientific">Tenacibaculum finnmarkense genomovar ulcerans</name>
    <dbReference type="NCBI Taxonomy" id="2781388"/>
    <lineage>
        <taxon>Bacteria</taxon>
        <taxon>Pseudomonadati</taxon>
        <taxon>Bacteroidota</taxon>
        <taxon>Flavobacteriia</taxon>
        <taxon>Flavobacteriales</taxon>
        <taxon>Flavobacteriaceae</taxon>
        <taxon>Tenacibaculum</taxon>
        <taxon>Tenacibaculum finnmarkense</taxon>
    </lineage>
</organism>
<dbReference type="PANTHER" id="PTHR40459:SF1">
    <property type="entry name" value="CONSERVED HYPOTHETICAL ALANINE AND LEUCINE RICH PROTEIN"/>
    <property type="match status" value="1"/>
</dbReference>
<dbReference type="InterPro" id="IPR018931">
    <property type="entry name" value="DUF2520"/>
</dbReference>
<proteinExistence type="predicted"/>
<feature type="domain" description="Pyrroline-5-carboxylate reductase catalytic N-terminal" evidence="1">
    <location>
        <begin position="3"/>
        <end position="86"/>
    </location>
</feature>
<dbReference type="EMBL" id="OENE01000010">
    <property type="protein sequence ID" value="SOU88407.1"/>
    <property type="molecule type" value="Genomic_DNA"/>
</dbReference>
<dbReference type="InterPro" id="IPR036291">
    <property type="entry name" value="NAD(P)-bd_dom_sf"/>
</dbReference>
<dbReference type="Pfam" id="PF10728">
    <property type="entry name" value="DUF2520"/>
    <property type="match status" value="1"/>
</dbReference>
<evidence type="ECO:0000313" key="4">
    <source>
        <dbReference type="Proteomes" id="UP000490060"/>
    </source>
</evidence>
<dbReference type="SUPFAM" id="SSF48179">
    <property type="entry name" value="6-phosphogluconate dehydrogenase C-terminal domain-like"/>
    <property type="match status" value="1"/>
</dbReference>
<dbReference type="RefSeq" id="WP_172505117.1">
    <property type="nucleotide sequence ID" value="NZ_OENE01000010.1"/>
</dbReference>
<gene>
    <name evidence="3" type="ORF">TNO010_180106</name>
</gene>
<dbReference type="InterPro" id="IPR028939">
    <property type="entry name" value="P5C_Rdtase_cat_N"/>
</dbReference>
<accession>A0A2I2M8L3</accession>
<dbReference type="Gene3D" id="1.10.1040.20">
    <property type="entry name" value="ProC-like, C-terminal domain"/>
    <property type="match status" value="1"/>
</dbReference>
<evidence type="ECO:0008006" key="5">
    <source>
        <dbReference type="Google" id="ProtNLM"/>
    </source>
</evidence>
<dbReference type="Gene3D" id="3.40.50.720">
    <property type="entry name" value="NAD(P)-binding Rossmann-like Domain"/>
    <property type="match status" value="1"/>
</dbReference>